<organism evidence="2">
    <name type="scientific">freshwater metagenome</name>
    <dbReference type="NCBI Taxonomy" id="449393"/>
    <lineage>
        <taxon>unclassified sequences</taxon>
        <taxon>metagenomes</taxon>
        <taxon>ecological metagenomes</taxon>
    </lineage>
</organism>
<gene>
    <name evidence="2" type="ORF">UFOPK3417_01805</name>
</gene>
<dbReference type="EMBL" id="CAFBLR010000229">
    <property type="protein sequence ID" value="CAB4885104.1"/>
    <property type="molecule type" value="Genomic_DNA"/>
</dbReference>
<evidence type="ECO:0000313" key="2">
    <source>
        <dbReference type="EMBL" id="CAB4885104.1"/>
    </source>
</evidence>
<sequence>MGASSDMSNIANGFGRSSSSRPPPNMLANIAICAM</sequence>
<protein>
    <submittedName>
        <fullName evidence="2">Unannotated protein</fullName>
    </submittedName>
</protein>
<feature type="compositionally biased region" description="Polar residues" evidence="1">
    <location>
        <begin position="1"/>
        <end position="11"/>
    </location>
</feature>
<reference evidence="2" key="1">
    <citation type="submission" date="2020-05" db="EMBL/GenBank/DDBJ databases">
        <authorList>
            <person name="Chiriac C."/>
            <person name="Salcher M."/>
            <person name="Ghai R."/>
            <person name="Kavagutti S V."/>
        </authorList>
    </citation>
    <scope>NUCLEOTIDE SEQUENCE</scope>
</reference>
<evidence type="ECO:0000256" key="1">
    <source>
        <dbReference type="SAM" id="MobiDB-lite"/>
    </source>
</evidence>
<name>A0A6J7EUW2_9ZZZZ</name>
<dbReference type="AlphaFoldDB" id="A0A6J7EUW2"/>
<accession>A0A6J7EUW2</accession>
<feature type="region of interest" description="Disordered" evidence="1">
    <location>
        <begin position="1"/>
        <end position="25"/>
    </location>
</feature>
<proteinExistence type="predicted"/>